<comment type="caution">
    <text evidence="1">The sequence shown here is derived from an EMBL/GenBank/DDBJ whole genome shotgun (WGS) entry which is preliminary data.</text>
</comment>
<accession>A0ACB9BWX3</accession>
<keyword evidence="2" id="KW-1185">Reference proteome</keyword>
<dbReference type="EMBL" id="CM042039">
    <property type="protein sequence ID" value="KAI3726559.1"/>
    <property type="molecule type" value="Genomic_DNA"/>
</dbReference>
<reference evidence="2" key="1">
    <citation type="journal article" date="2022" name="Mol. Ecol. Resour.">
        <title>The genomes of chicory, endive, great burdock and yacon provide insights into Asteraceae palaeo-polyploidization history and plant inulin production.</title>
        <authorList>
            <person name="Fan W."/>
            <person name="Wang S."/>
            <person name="Wang H."/>
            <person name="Wang A."/>
            <person name="Jiang F."/>
            <person name="Liu H."/>
            <person name="Zhao H."/>
            <person name="Xu D."/>
            <person name="Zhang Y."/>
        </authorList>
    </citation>
    <scope>NUCLEOTIDE SEQUENCE [LARGE SCALE GENOMIC DNA]</scope>
    <source>
        <strain evidence="2">cv. Yunnan</strain>
    </source>
</reference>
<protein>
    <submittedName>
        <fullName evidence="1">Uncharacterized protein</fullName>
    </submittedName>
</protein>
<name>A0ACB9BWX3_9ASTR</name>
<evidence type="ECO:0000313" key="1">
    <source>
        <dbReference type="EMBL" id="KAI3726559.1"/>
    </source>
</evidence>
<sequence>MEENKLARKVKSQNTVSVNTESSSRKFHQTSGARFNMHSRISFILYLLAAFQGCYSAANHHKKASSSSSYSVVFQVTGNVYPRGYYHVTVNIGNPPKPYWLDIDTGSDLTWLQCDVPCIKCLPAPHKPYKPNKDLVTCIDPLCASVHWPETLDCKSSKDQCDYEVQYADHGSSLGVLVKDWFPLQYINGTVAKPRLAFGCGYNQEVHPSMDPPYTDGILGLGLGKSSILSQLNELGITRNVVGHCLSAQGDGFLFFGNELVPSSGVIWTPMSTTEIEKHYSLGTAELYVGGKTSGVKGLSIVFDSGSTYTYFSAEAYKALVSMLMNGIKGKQIYNANDDKSLPLCWKGSKPFKSIQDVKNVFKPITLSFAKSKYGRFQMDPEAYLIISEHGNVCLGILNGSEVGLENINLIGDISFHDKIIIYDNEKQQIGWAPANCKKLPNINDDGDPDHGGLCKPYGSNLDILQAYCAA</sequence>
<proteinExistence type="predicted"/>
<evidence type="ECO:0000313" key="2">
    <source>
        <dbReference type="Proteomes" id="UP001056120"/>
    </source>
</evidence>
<organism evidence="1 2">
    <name type="scientific">Smallanthus sonchifolius</name>
    <dbReference type="NCBI Taxonomy" id="185202"/>
    <lineage>
        <taxon>Eukaryota</taxon>
        <taxon>Viridiplantae</taxon>
        <taxon>Streptophyta</taxon>
        <taxon>Embryophyta</taxon>
        <taxon>Tracheophyta</taxon>
        <taxon>Spermatophyta</taxon>
        <taxon>Magnoliopsida</taxon>
        <taxon>eudicotyledons</taxon>
        <taxon>Gunneridae</taxon>
        <taxon>Pentapetalae</taxon>
        <taxon>asterids</taxon>
        <taxon>campanulids</taxon>
        <taxon>Asterales</taxon>
        <taxon>Asteraceae</taxon>
        <taxon>Asteroideae</taxon>
        <taxon>Heliantheae alliance</taxon>
        <taxon>Millerieae</taxon>
        <taxon>Smallanthus</taxon>
    </lineage>
</organism>
<reference evidence="1 2" key="2">
    <citation type="journal article" date="2022" name="Mol. Ecol. Resour.">
        <title>The genomes of chicory, endive, great burdock and yacon provide insights into Asteraceae paleo-polyploidization history and plant inulin production.</title>
        <authorList>
            <person name="Fan W."/>
            <person name="Wang S."/>
            <person name="Wang H."/>
            <person name="Wang A."/>
            <person name="Jiang F."/>
            <person name="Liu H."/>
            <person name="Zhao H."/>
            <person name="Xu D."/>
            <person name="Zhang Y."/>
        </authorList>
    </citation>
    <scope>NUCLEOTIDE SEQUENCE [LARGE SCALE GENOMIC DNA]</scope>
    <source>
        <strain evidence="2">cv. Yunnan</strain>
        <tissue evidence="1">Leaves</tissue>
    </source>
</reference>
<gene>
    <name evidence="1" type="ORF">L1987_66357</name>
</gene>
<dbReference type="Proteomes" id="UP001056120">
    <property type="component" value="Linkage Group LG22"/>
</dbReference>